<accession>A0A8J3VF50</accession>
<dbReference type="Proteomes" id="UP000612899">
    <property type="component" value="Unassembled WGS sequence"/>
</dbReference>
<dbReference type="EMBL" id="BONY01000009">
    <property type="protein sequence ID" value="GIH03792.1"/>
    <property type="molecule type" value="Genomic_DNA"/>
</dbReference>
<feature type="compositionally biased region" description="Polar residues" evidence="1">
    <location>
        <begin position="1"/>
        <end position="12"/>
    </location>
</feature>
<protein>
    <submittedName>
        <fullName evidence="2">Uncharacterized protein</fullName>
    </submittedName>
</protein>
<name>A0A8J3VF50_9ACTN</name>
<feature type="compositionally biased region" description="Low complexity" evidence="1">
    <location>
        <begin position="32"/>
        <end position="48"/>
    </location>
</feature>
<dbReference type="AlphaFoldDB" id="A0A8J3VF50"/>
<comment type="caution">
    <text evidence="2">The sequence shown here is derived from an EMBL/GenBank/DDBJ whole genome shotgun (WGS) entry which is preliminary data.</text>
</comment>
<feature type="region of interest" description="Disordered" evidence="1">
    <location>
        <begin position="1"/>
        <end position="64"/>
    </location>
</feature>
<evidence type="ECO:0000256" key="1">
    <source>
        <dbReference type="SAM" id="MobiDB-lite"/>
    </source>
</evidence>
<proteinExistence type="predicted"/>
<keyword evidence="3" id="KW-1185">Reference proteome</keyword>
<organism evidence="2 3">
    <name type="scientific">Rhizocola hellebori</name>
    <dbReference type="NCBI Taxonomy" id="1392758"/>
    <lineage>
        <taxon>Bacteria</taxon>
        <taxon>Bacillati</taxon>
        <taxon>Actinomycetota</taxon>
        <taxon>Actinomycetes</taxon>
        <taxon>Micromonosporales</taxon>
        <taxon>Micromonosporaceae</taxon>
        <taxon>Rhizocola</taxon>
    </lineage>
</organism>
<evidence type="ECO:0000313" key="3">
    <source>
        <dbReference type="Proteomes" id="UP000612899"/>
    </source>
</evidence>
<sequence>MLAARQQRQQDGWLNIADGHEAPPEPMGRSESTGLLSGTTLSTISMGGWQTGYGRAGSGNFLEK</sequence>
<gene>
    <name evidence="2" type="ORF">Rhe02_18590</name>
</gene>
<evidence type="ECO:0000313" key="2">
    <source>
        <dbReference type="EMBL" id="GIH03792.1"/>
    </source>
</evidence>
<reference evidence="2" key="1">
    <citation type="submission" date="2021-01" db="EMBL/GenBank/DDBJ databases">
        <title>Whole genome shotgun sequence of Rhizocola hellebori NBRC 109834.</title>
        <authorList>
            <person name="Komaki H."/>
            <person name="Tamura T."/>
        </authorList>
    </citation>
    <scope>NUCLEOTIDE SEQUENCE</scope>
    <source>
        <strain evidence="2">NBRC 109834</strain>
    </source>
</reference>